<evidence type="ECO:0000256" key="4">
    <source>
        <dbReference type="ARBA" id="ARBA00022825"/>
    </source>
</evidence>
<name>A0A1W7CXQ1_9ACTN</name>
<evidence type="ECO:0000256" key="1">
    <source>
        <dbReference type="ARBA" id="ARBA00011073"/>
    </source>
</evidence>
<accession>A0A1W7CXQ1</accession>
<dbReference type="InterPro" id="IPR010259">
    <property type="entry name" value="S8pro/Inhibitor_I9"/>
</dbReference>
<dbReference type="InterPro" id="IPR022398">
    <property type="entry name" value="Peptidase_S8_His-AS"/>
</dbReference>
<dbReference type="InterPro" id="IPR023827">
    <property type="entry name" value="Peptidase_S8_Asp-AS"/>
</dbReference>
<proteinExistence type="inferred from homology"/>
<comment type="similarity">
    <text evidence="1 5">Belongs to the peptidase S8 family.</text>
</comment>
<protein>
    <recommendedName>
        <fullName evidence="11">Peptidase inhibitor I9</fullName>
    </recommendedName>
</protein>
<dbReference type="OrthoDB" id="9798386at2"/>
<sequence length="402" mass="39214">MPRVSGRSRAVAVLTAALLLPATAAALPAGAAPAGAAPVGHVLGAPERDAVDGSYLVLLADGGKPAAEAGTRLADRYGVRVVDAYDAALTGLHVHATASQARRLAADPAVRAVEQDSVLRALPASTQPNPPNCGLDRIDQPDLPLDGSFTYPDSAGAGVTAYIVDSGIAYGHADFGGRAGPGYDATGGNGADGNGHGTWVAGLVGGTNHGVAKSADLVSVKVLNDAGAGTVAGVVAGIDWLTADARGGPAVAVVALGGVASQALDQAVRASIASGVTYAIAAGGSGDDAGRYSPGRVTEAITAAASDCRDRVAGFTNHGPVVDLFAPGVGIASTWPNGTAVLSGTSGSAAFTAGVAVLYLGDHPSASPAQVGQAIDQAAAVGRLTGVPVGSPNKLLQVVPVD</sequence>
<feature type="domain" description="Peptidase S8/S53" evidence="7">
    <location>
        <begin position="156"/>
        <end position="379"/>
    </location>
</feature>
<dbReference type="Pfam" id="PF00082">
    <property type="entry name" value="Peptidase_S8"/>
    <property type="match status" value="1"/>
</dbReference>
<feature type="domain" description="Inhibitor I9" evidence="8">
    <location>
        <begin position="75"/>
        <end position="120"/>
    </location>
</feature>
<dbReference type="CDD" id="cd04077">
    <property type="entry name" value="Peptidases_S8_PCSK9_ProteinaseK_like"/>
    <property type="match status" value="1"/>
</dbReference>
<evidence type="ECO:0000256" key="5">
    <source>
        <dbReference type="PROSITE-ProRule" id="PRU01240"/>
    </source>
</evidence>
<dbReference type="Gene3D" id="3.30.70.80">
    <property type="entry name" value="Peptidase S8 propeptide/proteinase inhibitor I9"/>
    <property type="match status" value="1"/>
</dbReference>
<dbReference type="GO" id="GO:0006508">
    <property type="term" value="P:proteolysis"/>
    <property type="evidence" value="ECO:0007669"/>
    <property type="project" value="UniProtKB-KW"/>
</dbReference>
<dbReference type="Gene3D" id="3.40.50.200">
    <property type="entry name" value="Peptidase S8/S53 domain"/>
    <property type="match status" value="1"/>
</dbReference>
<gene>
    <name evidence="9" type="ORF">CAG99_12805</name>
</gene>
<dbReference type="InterPro" id="IPR034193">
    <property type="entry name" value="PCSK9_ProteinaseK-like"/>
</dbReference>
<feature type="active site" description="Charge relay system" evidence="5">
    <location>
        <position position="196"/>
    </location>
</feature>
<dbReference type="GO" id="GO:0005615">
    <property type="term" value="C:extracellular space"/>
    <property type="evidence" value="ECO:0007669"/>
    <property type="project" value="TreeGrafter"/>
</dbReference>
<evidence type="ECO:0000256" key="6">
    <source>
        <dbReference type="SAM" id="SignalP"/>
    </source>
</evidence>
<dbReference type="PANTHER" id="PTHR43806:SF11">
    <property type="entry name" value="CEREVISIN-RELATED"/>
    <property type="match status" value="1"/>
</dbReference>
<feature type="signal peptide" evidence="6">
    <location>
        <begin position="1"/>
        <end position="31"/>
    </location>
</feature>
<dbReference type="PROSITE" id="PS00136">
    <property type="entry name" value="SUBTILASE_ASP"/>
    <property type="match status" value="1"/>
</dbReference>
<evidence type="ECO:0000313" key="10">
    <source>
        <dbReference type="Proteomes" id="UP000194218"/>
    </source>
</evidence>
<feature type="active site" description="Charge relay system" evidence="5">
    <location>
        <position position="165"/>
    </location>
</feature>
<dbReference type="FunFam" id="3.40.50.200:FF:000016">
    <property type="entry name" value="Proprotein convertase subtilisin/kexin type 9"/>
    <property type="match status" value="1"/>
</dbReference>
<evidence type="ECO:0000256" key="3">
    <source>
        <dbReference type="ARBA" id="ARBA00022801"/>
    </source>
</evidence>
<evidence type="ECO:0000259" key="8">
    <source>
        <dbReference type="Pfam" id="PF05922"/>
    </source>
</evidence>
<evidence type="ECO:0000259" key="7">
    <source>
        <dbReference type="Pfam" id="PF00082"/>
    </source>
</evidence>
<dbReference type="InterPro" id="IPR015500">
    <property type="entry name" value="Peptidase_S8_subtilisin-rel"/>
</dbReference>
<evidence type="ECO:0000313" key="9">
    <source>
        <dbReference type="EMBL" id="ARQ69631.1"/>
    </source>
</evidence>
<keyword evidence="2 5" id="KW-0645">Protease</keyword>
<feature type="active site" description="Charge relay system" evidence="5">
    <location>
        <position position="346"/>
    </location>
</feature>
<dbReference type="PANTHER" id="PTHR43806">
    <property type="entry name" value="PEPTIDASE S8"/>
    <property type="match status" value="1"/>
</dbReference>
<organism evidence="9 10">
    <name type="scientific">Streptomyces marincola</name>
    <dbReference type="NCBI Taxonomy" id="2878388"/>
    <lineage>
        <taxon>Bacteria</taxon>
        <taxon>Bacillati</taxon>
        <taxon>Actinomycetota</taxon>
        <taxon>Actinomycetes</taxon>
        <taxon>Kitasatosporales</taxon>
        <taxon>Streptomycetaceae</taxon>
        <taxon>Streptomyces</taxon>
    </lineage>
</organism>
<dbReference type="PROSITE" id="PS51892">
    <property type="entry name" value="SUBTILASE"/>
    <property type="match status" value="1"/>
</dbReference>
<dbReference type="PRINTS" id="PR00723">
    <property type="entry name" value="SUBTILISIN"/>
</dbReference>
<keyword evidence="4 5" id="KW-0720">Serine protease</keyword>
<reference evidence="9 10" key="1">
    <citation type="submission" date="2017-05" db="EMBL/GenBank/DDBJ databases">
        <title>Complete genome sequence of Streptomyces sp. SCSIO 03032 revealed the diverse biosynthetic pathways for its bioactive secondary metabolites.</title>
        <authorList>
            <person name="Ma L."/>
            <person name="Zhu Y."/>
            <person name="Zhang W."/>
            <person name="Zhang G."/>
            <person name="Tian X."/>
            <person name="Zhang S."/>
            <person name="Zhang C."/>
        </authorList>
    </citation>
    <scope>NUCLEOTIDE SEQUENCE [LARGE SCALE GENOMIC DNA]</scope>
    <source>
        <strain evidence="9 10">SCSIO 03032</strain>
    </source>
</reference>
<dbReference type="Pfam" id="PF05922">
    <property type="entry name" value="Inhibitor_I9"/>
    <property type="match status" value="1"/>
</dbReference>
<dbReference type="GO" id="GO:0004252">
    <property type="term" value="F:serine-type endopeptidase activity"/>
    <property type="evidence" value="ECO:0007669"/>
    <property type="project" value="UniProtKB-UniRule"/>
</dbReference>
<dbReference type="InterPro" id="IPR037045">
    <property type="entry name" value="S8pro/Inhibitor_I9_sf"/>
</dbReference>
<dbReference type="PROSITE" id="PS00137">
    <property type="entry name" value="SUBTILASE_HIS"/>
    <property type="match status" value="1"/>
</dbReference>
<dbReference type="AlphaFoldDB" id="A0A1W7CXQ1"/>
<dbReference type="InterPro" id="IPR000209">
    <property type="entry name" value="Peptidase_S8/S53_dom"/>
</dbReference>
<dbReference type="KEGG" id="smao:CAG99_12805"/>
<evidence type="ECO:0000256" key="2">
    <source>
        <dbReference type="ARBA" id="ARBA00022670"/>
    </source>
</evidence>
<dbReference type="SUPFAM" id="SSF54897">
    <property type="entry name" value="Protease propeptides/inhibitors"/>
    <property type="match status" value="1"/>
</dbReference>
<evidence type="ECO:0008006" key="11">
    <source>
        <dbReference type="Google" id="ProtNLM"/>
    </source>
</evidence>
<keyword evidence="3 5" id="KW-0378">Hydrolase</keyword>
<dbReference type="SUPFAM" id="SSF52743">
    <property type="entry name" value="Subtilisin-like"/>
    <property type="match status" value="1"/>
</dbReference>
<dbReference type="EMBL" id="CP021121">
    <property type="protein sequence ID" value="ARQ69631.1"/>
    <property type="molecule type" value="Genomic_DNA"/>
</dbReference>
<dbReference type="InterPro" id="IPR036852">
    <property type="entry name" value="Peptidase_S8/S53_dom_sf"/>
</dbReference>
<dbReference type="Proteomes" id="UP000194218">
    <property type="component" value="Chromosome"/>
</dbReference>
<keyword evidence="10" id="KW-1185">Reference proteome</keyword>
<dbReference type="InterPro" id="IPR050131">
    <property type="entry name" value="Peptidase_S8_subtilisin-like"/>
</dbReference>
<dbReference type="RefSeq" id="WP_086159472.1">
    <property type="nucleotide sequence ID" value="NZ_CP021121.1"/>
</dbReference>
<keyword evidence="6" id="KW-0732">Signal</keyword>
<feature type="chain" id="PRO_5013297989" description="Peptidase inhibitor I9" evidence="6">
    <location>
        <begin position="32"/>
        <end position="402"/>
    </location>
</feature>